<dbReference type="GO" id="GO:0016853">
    <property type="term" value="F:isomerase activity"/>
    <property type="evidence" value="ECO:0007669"/>
    <property type="project" value="UniProtKB-KW"/>
</dbReference>
<evidence type="ECO:0000256" key="4">
    <source>
        <dbReference type="ARBA" id="ARBA00011738"/>
    </source>
</evidence>
<feature type="domain" description="NAD-dependent epimerase/dehydratase" evidence="15">
    <location>
        <begin position="159"/>
        <end position="273"/>
    </location>
</feature>
<dbReference type="Gene3D" id="3.40.50.720">
    <property type="entry name" value="NAD(P)-binding Rossmann-like Domain"/>
    <property type="match status" value="1"/>
</dbReference>
<evidence type="ECO:0000256" key="12">
    <source>
        <dbReference type="ARBA" id="ARBA00074499"/>
    </source>
</evidence>
<evidence type="ECO:0000256" key="1">
    <source>
        <dbReference type="ARBA" id="ARBA00002870"/>
    </source>
</evidence>
<comment type="catalytic activity">
    <reaction evidence="11">
        <text>GDP-beta-L-fucose + NADP(+) = GDP-4-dehydro-alpha-D-rhamnose + NADPH + H(+)</text>
        <dbReference type="Rhea" id="RHEA:18885"/>
        <dbReference type="ChEBI" id="CHEBI:15378"/>
        <dbReference type="ChEBI" id="CHEBI:57273"/>
        <dbReference type="ChEBI" id="CHEBI:57783"/>
        <dbReference type="ChEBI" id="CHEBI:57964"/>
        <dbReference type="ChEBI" id="CHEBI:58349"/>
        <dbReference type="EC" id="1.1.1.271"/>
    </reaction>
</comment>
<name>A0A7L0UL38_CHOAC</name>
<dbReference type="InterPro" id="IPR028614">
    <property type="entry name" value="GDP_fucose/colitose_synth"/>
</dbReference>
<dbReference type="PANTHER" id="PTHR43238">
    <property type="entry name" value="GDP-L-FUCOSE SYNTHASE"/>
    <property type="match status" value="1"/>
</dbReference>
<gene>
    <name evidence="16" type="primary">Tsta3</name>
    <name evidence="16" type="ORF">CHOACU_R08530</name>
</gene>
<dbReference type="OrthoDB" id="202470at2759"/>
<evidence type="ECO:0000256" key="7">
    <source>
        <dbReference type="ARBA" id="ARBA00023002"/>
    </source>
</evidence>
<protein>
    <recommendedName>
        <fullName evidence="12">GDP-L-fucose synthase</fullName>
        <ecNumber evidence="5">1.1.1.271</ecNumber>
    </recommendedName>
    <alternativeName>
        <fullName evidence="10">GDP-4-keto-6-deoxy-D-mannose-3,5-epimerase-4-reductase</fullName>
    </alternativeName>
    <alternativeName>
        <fullName evidence="14">Protein FX</fullName>
    </alternativeName>
    <alternativeName>
        <fullName evidence="13">Red cell NADP(H)-binding protein</fullName>
    </alternativeName>
</protein>
<feature type="non-terminal residue" evidence="16">
    <location>
        <position position="349"/>
    </location>
</feature>
<dbReference type="PANTHER" id="PTHR43238:SF1">
    <property type="entry name" value="GDP-L-FUCOSE SYNTHASE"/>
    <property type="match status" value="1"/>
</dbReference>
<evidence type="ECO:0000256" key="10">
    <source>
        <dbReference type="ARBA" id="ARBA00032995"/>
    </source>
</evidence>
<feature type="domain" description="NAD-dependent epimerase/dehydratase" evidence="15">
    <location>
        <begin position="12"/>
        <end position="132"/>
    </location>
</feature>
<dbReference type="Proteomes" id="UP000568556">
    <property type="component" value="Unassembled WGS sequence"/>
</dbReference>
<evidence type="ECO:0000313" key="17">
    <source>
        <dbReference type="Proteomes" id="UP000568556"/>
    </source>
</evidence>
<dbReference type="SUPFAM" id="SSF51735">
    <property type="entry name" value="NAD(P)-binding Rossmann-fold domains"/>
    <property type="match status" value="1"/>
</dbReference>
<dbReference type="InterPro" id="IPR036291">
    <property type="entry name" value="NAD(P)-bd_dom_sf"/>
</dbReference>
<organism evidence="16 17">
    <name type="scientific">Chordeiles acutipennis</name>
    <name type="common">Lesser nighthawk</name>
    <name type="synonym">Caprimulgus acutipennis</name>
    <dbReference type="NCBI Taxonomy" id="118183"/>
    <lineage>
        <taxon>Eukaryota</taxon>
        <taxon>Metazoa</taxon>
        <taxon>Chordata</taxon>
        <taxon>Craniata</taxon>
        <taxon>Vertebrata</taxon>
        <taxon>Euteleostomi</taxon>
        <taxon>Archelosauria</taxon>
        <taxon>Archosauria</taxon>
        <taxon>Dinosauria</taxon>
        <taxon>Saurischia</taxon>
        <taxon>Theropoda</taxon>
        <taxon>Coelurosauria</taxon>
        <taxon>Aves</taxon>
        <taxon>Neognathae</taxon>
        <taxon>Neoaves</taxon>
        <taxon>Strisores</taxon>
        <taxon>Caprimulgiformes</taxon>
        <taxon>Caprimulgidae</taxon>
        <taxon>Chordeilinae</taxon>
        <taxon>Chordeiles</taxon>
    </lineage>
</organism>
<dbReference type="CDD" id="cd05239">
    <property type="entry name" value="GDP_FS_SDR_e"/>
    <property type="match status" value="1"/>
</dbReference>
<evidence type="ECO:0000256" key="3">
    <source>
        <dbReference type="ARBA" id="ARBA00005959"/>
    </source>
</evidence>
<dbReference type="InterPro" id="IPR001509">
    <property type="entry name" value="Epimerase_deHydtase"/>
</dbReference>
<proteinExistence type="inferred from homology"/>
<evidence type="ECO:0000256" key="2">
    <source>
        <dbReference type="ARBA" id="ARBA00004883"/>
    </source>
</evidence>
<dbReference type="AlphaFoldDB" id="A0A7L0UL38"/>
<keyword evidence="7" id="KW-0560">Oxidoreductase</keyword>
<keyword evidence="8" id="KW-0413">Isomerase</keyword>
<keyword evidence="17" id="KW-1185">Reference proteome</keyword>
<reference evidence="16 17" key="1">
    <citation type="submission" date="2019-09" db="EMBL/GenBank/DDBJ databases">
        <title>Bird 10,000 Genomes (B10K) Project - Family phase.</title>
        <authorList>
            <person name="Zhang G."/>
        </authorList>
    </citation>
    <scope>NUCLEOTIDE SEQUENCE [LARGE SCALE GENOMIC DNA]</scope>
    <source>
        <strain evidence="16">B10K-DU-008-62</strain>
        <tissue evidence="16">Mixed tissue sample</tissue>
    </source>
</reference>
<dbReference type="Gene3D" id="3.90.25.10">
    <property type="entry name" value="UDP-galactose 4-epimerase, domain 1"/>
    <property type="match status" value="1"/>
</dbReference>
<dbReference type="UniPathway" id="UPA00128">
    <property type="reaction ID" value="UER00191"/>
</dbReference>
<evidence type="ECO:0000256" key="11">
    <source>
        <dbReference type="ARBA" id="ARBA00051935"/>
    </source>
</evidence>
<comment type="function">
    <text evidence="1">Catalyzes the two-step NADP-dependent conversion of GDP-4-dehydro-6-deoxy-D-mannose to GDP-fucose, involving an epimerase and a reductase reaction.</text>
</comment>
<dbReference type="Pfam" id="PF01370">
    <property type="entry name" value="Epimerase"/>
    <property type="match status" value="2"/>
</dbReference>
<evidence type="ECO:0000256" key="14">
    <source>
        <dbReference type="ARBA" id="ARBA00076581"/>
    </source>
</evidence>
<dbReference type="FunFam" id="3.90.25.10:FF:000043">
    <property type="entry name" value="Tissue-specific transplantation antigen P35B"/>
    <property type="match status" value="1"/>
</dbReference>
<dbReference type="GO" id="GO:0050577">
    <property type="term" value="F:GDP-L-fucose synthase activity"/>
    <property type="evidence" value="ECO:0007669"/>
    <property type="project" value="UniProtKB-EC"/>
</dbReference>
<evidence type="ECO:0000256" key="6">
    <source>
        <dbReference type="ARBA" id="ARBA00022857"/>
    </source>
</evidence>
<evidence type="ECO:0000313" key="16">
    <source>
        <dbReference type="EMBL" id="NXL67677.1"/>
    </source>
</evidence>
<comment type="similarity">
    <text evidence="3">Belongs to the NAD(P)-dependent epimerase/dehydratase family. Fucose synthase subfamily.</text>
</comment>
<evidence type="ECO:0000256" key="13">
    <source>
        <dbReference type="ARBA" id="ARBA00075885"/>
    </source>
</evidence>
<feature type="non-terminal residue" evidence="16">
    <location>
        <position position="1"/>
    </location>
</feature>
<dbReference type="GO" id="GO:0042351">
    <property type="term" value="P:'de novo' GDP-L-fucose biosynthetic process"/>
    <property type="evidence" value="ECO:0007669"/>
    <property type="project" value="UniProtKB-UniPathway"/>
</dbReference>
<comment type="subunit">
    <text evidence="4">Homodimer.</text>
</comment>
<evidence type="ECO:0000256" key="9">
    <source>
        <dbReference type="ARBA" id="ARBA00023268"/>
    </source>
</evidence>
<accession>A0A7L0UL38</accession>
<evidence type="ECO:0000256" key="5">
    <source>
        <dbReference type="ARBA" id="ARBA00012371"/>
    </source>
</evidence>
<dbReference type="EMBL" id="VXAQ01002478">
    <property type="protein sequence ID" value="NXL67677.1"/>
    <property type="molecule type" value="Genomic_DNA"/>
</dbReference>
<dbReference type="EC" id="1.1.1.271" evidence="5"/>
<sequence length="349" mass="39141">MTEAVGPAAKRILVTGGTGLVGKAIEKVVADGEGRPDEEWIFVSSRDADLTNAMETKALFEQHKPTHVIHLAAMVGGLFKNIRYNLDFWRRNIHINDNVLHSAYETGVQKVVSCLSTCIFPDKTTYPIDESMVSISIPMYNLGGMVPALLNSLLSHPQIHNGPPHSSNFGYSYAKRMIDIQNRGYCEQYGCRFTAVIPTNVFGPHDNFNIEDGHVLPGLIHKVYLAKETGSALTIWGTGKPRRQFIYSLDLARLFLWVLREYDEVEPIILSVGEEDEVSIKEAAETIVEAMDFRGDLVFDTTKADGQFKKTASNAKLRRYLPNFQFTPFRQAVKETCAWFSANYANARK</sequence>
<dbReference type="HAMAP" id="MF_00956">
    <property type="entry name" value="GDP_fucose_synth"/>
    <property type="match status" value="1"/>
</dbReference>
<keyword evidence="9" id="KW-0511">Multifunctional enzyme</keyword>
<evidence type="ECO:0000259" key="15">
    <source>
        <dbReference type="Pfam" id="PF01370"/>
    </source>
</evidence>
<comment type="pathway">
    <text evidence="2">Nucleotide-sugar biosynthesis; GDP-L-fucose biosynthesis via de novo pathway; GDP-L-fucose from GDP-alpha-D-mannose: step 2/2.</text>
</comment>
<keyword evidence="6" id="KW-0521">NADP</keyword>
<comment type="caution">
    <text evidence="16">The sequence shown here is derived from an EMBL/GenBank/DDBJ whole genome shotgun (WGS) entry which is preliminary data.</text>
</comment>
<evidence type="ECO:0000256" key="8">
    <source>
        <dbReference type="ARBA" id="ARBA00023235"/>
    </source>
</evidence>